<proteinExistence type="predicted"/>
<gene>
    <name evidence="3" type="ORF">ACFSBL_17825</name>
</gene>
<dbReference type="Pfam" id="PF24038">
    <property type="entry name" value="DUF7347"/>
    <property type="match status" value="1"/>
</dbReference>
<dbReference type="Gene3D" id="1.10.10.10">
    <property type="entry name" value="Winged helix-like DNA-binding domain superfamily/Winged helix DNA-binding domain"/>
    <property type="match status" value="1"/>
</dbReference>
<dbReference type="CDD" id="cd00090">
    <property type="entry name" value="HTH_ARSR"/>
    <property type="match status" value="1"/>
</dbReference>
<dbReference type="Pfam" id="PF24042">
    <property type="entry name" value="DUF7351"/>
    <property type="match status" value="1"/>
</dbReference>
<organism evidence="3 4">
    <name type="scientific">Haloarchaeobius litoreus</name>
    <dbReference type="NCBI Taxonomy" id="755306"/>
    <lineage>
        <taxon>Archaea</taxon>
        <taxon>Methanobacteriati</taxon>
        <taxon>Methanobacteriota</taxon>
        <taxon>Stenosarchaea group</taxon>
        <taxon>Halobacteria</taxon>
        <taxon>Halobacteriales</taxon>
        <taxon>Halorubellaceae</taxon>
        <taxon>Haloarchaeobius</taxon>
    </lineage>
</organism>
<feature type="domain" description="DUF7347" evidence="1">
    <location>
        <begin position="9"/>
        <end position="88"/>
    </location>
</feature>
<dbReference type="RefSeq" id="WP_256401964.1">
    <property type="nucleotide sequence ID" value="NZ_JANHJR010000004.1"/>
</dbReference>
<sequence length="285" mass="30588">MGTDGRTDPEDAFAALGSERRIEILRTLADAAAAEEDELTFTALYDRLAIDSTSQLSYHLDQLTDGFVRKSGDTYALTQAGERVLRAIRSGTYDTEPAFEPITVDGPCPSCDSTTLSASYRERLLTVACADCEATVVTYDLPPPAAVGRTSEEILESCDRRARNELSVALAGTCPTCGGVMDVSVAQTDGPAPYTCRADCTQCGLRLFAPLEARLLSHPGVIAFCWAHEVDVTSLPFWRLLSLVGDWEVEPDGASPVPCTVTVRCDDDELVVRVAADLSVTVGPE</sequence>
<accession>A0ABD6DQ17</accession>
<keyword evidence="4" id="KW-1185">Reference proteome</keyword>
<dbReference type="InterPro" id="IPR036390">
    <property type="entry name" value="WH_DNA-bd_sf"/>
</dbReference>
<dbReference type="EMBL" id="JBHUDO010000004">
    <property type="protein sequence ID" value="MFD1647553.1"/>
    <property type="molecule type" value="Genomic_DNA"/>
</dbReference>
<evidence type="ECO:0000313" key="3">
    <source>
        <dbReference type="EMBL" id="MFD1647553.1"/>
    </source>
</evidence>
<protein>
    <submittedName>
        <fullName evidence="3">ArsR family transcriptional regulator</fullName>
    </submittedName>
</protein>
<comment type="caution">
    <text evidence="3">The sequence shown here is derived from an EMBL/GenBank/DDBJ whole genome shotgun (WGS) entry which is preliminary data.</text>
</comment>
<feature type="domain" description="DUF7351" evidence="2">
    <location>
        <begin position="105"/>
        <end position="280"/>
    </location>
</feature>
<name>A0ABD6DQ17_9EURY</name>
<dbReference type="AlphaFoldDB" id="A0ABD6DQ17"/>
<dbReference type="InterPro" id="IPR011991">
    <property type="entry name" value="ArsR-like_HTH"/>
</dbReference>
<dbReference type="InterPro" id="IPR055775">
    <property type="entry name" value="DUF7351"/>
</dbReference>
<evidence type="ECO:0000259" key="2">
    <source>
        <dbReference type="Pfam" id="PF24042"/>
    </source>
</evidence>
<dbReference type="InterPro" id="IPR036388">
    <property type="entry name" value="WH-like_DNA-bd_sf"/>
</dbReference>
<evidence type="ECO:0000259" key="1">
    <source>
        <dbReference type="Pfam" id="PF24038"/>
    </source>
</evidence>
<dbReference type="Proteomes" id="UP001597034">
    <property type="component" value="Unassembled WGS sequence"/>
</dbReference>
<reference evidence="3 4" key="1">
    <citation type="journal article" date="2019" name="Int. J. Syst. Evol. Microbiol.">
        <title>The Global Catalogue of Microorganisms (GCM) 10K type strain sequencing project: providing services to taxonomists for standard genome sequencing and annotation.</title>
        <authorList>
            <consortium name="The Broad Institute Genomics Platform"/>
            <consortium name="The Broad Institute Genome Sequencing Center for Infectious Disease"/>
            <person name="Wu L."/>
            <person name="Ma J."/>
        </authorList>
    </citation>
    <scope>NUCLEOTIDE SEQUENCE [LARGE SCALE GENOMIC DNA]</scope>
    <source>
        <strain evidence="3 4">CGMCC 1.10390</strain>
    </source>
</reference>
<dbReference type="SUPFAM" id="SSF46785">
    <property type="entry name" value="Winged helix' DNA-binding domain"/>
    <property type="match status" value="1"/>
</dbReference>
<evidence type="ECO:0000313" key="4">
    <source>
        <dbReference type="Proteomes" id="UP001597034"/>
    </source>
</evidence>
<dbReference type="InterPro" id="IPR055771">
    <property type="entry name" value="DUF7347"/>
</dbReference>